<evidence type="ECO:0000256" key="5">
    <source>
        <dbReference type="ARBA" id="ARBA00023136"/>
    </source>
</evidence>
<dbReference type="EMBL" id="JANTQA010000008">
    <property type="protein sequence ID" value="KAJ3451806.1"/>
    <property type="molecule type" value="Genomic_DNA"/>
</dbReference>
<dbReference type="NCBIfam" id="TIGR00231">
    <property type="entry name" value="small_GTP"/>
    <property type="match status" value="1"/>
</dbReference>
<evidence type="ECO:0000256" key="1">
    <source>
        <dbReference type="ARBA" id="ARBA00004308"/>
    </source>
</evidence>
<comment type="subcellular location">
    <subcellularLocation>
        <location evidence="1">Endomembrane system</location>
    </subcellularLocation>
</comment>
<dbReference type="CDD" id="cd00154">
    <property type="entry name" value="Rab"/>
    <property type="match status" value="1"/>
</dbReference>
<dbReference type="Pfam" id="PF00071">
    <property type="entry name" value="Ras"/>
    <property type="match status" value="1"/>
</dbReference>
<dbReference type="SMART" id="SM00176">
    <property type="entry name" value="RAN"/>
    <property type="match status" value="1"/>
</dbReference>
<sequence length="206" mass="23616">MDFDGCEHVFKIILIGDGGVGKSCLMLRFTEDSFPTTYMSTVGVDFKVTTIEVDGIRSKLQIWDTAGQERFKTITRNYYKGVHGAMLLFDVTDEKSFENTSEWLKEVSNYADLNLKKILIGNKIDLESKRAVTKEQGQQFAKELGVDYYETSALERIGIQEVFRDLTKLMIKQKEIDQTNNKKQIGKKKNKIILEQKKTSKKSKCC</sequence>
<gene>
    <name evidence="7" type="ORF">M0812_03560</name>
    <name evidence="8" type="ORF">M0813_16815</name>
</gene>
<reference evidence="7" key="2">
    <citation type="submission" date="2022-08" db="EMBL/GenBank/DDBJ databases">
        <title>Novel sulphate-reducing endosymbionts in the free-living metamonad Anaeramoeba.</title>
        <authorList>
            <person name="Jerlstrom-Hultqvist J."/>
            <person name="Cepicka I."/>
            <person name="Gallot-Lavallee L."/>
            <person name="Salas-Leiva D."/>
            <person name="Curtis B.A."/>
            <person name="Zahonova K."/>
            <person name="Pipaliya S."/>
            <person name="Dacks J."/>
            <person name="Roger A.J."/>
        </authorList>
    </citation>
    <scope>NUCLEOTIDE SEQUENCE</scope>
    <source>
        <strain evidence="7">Busselton2</strain>
    </source>
</reference>
<dbReference type="InterPro" id="IPR005225">
    <property type="entry name" value="Small_GTP-bd"/>
</dbReference>
<accession>A0AAV8AEH1</accession>
<dbReference type="InterPro" id="IPR050305">
    <property type="entry name" value="Small_GTPase_Rab"/>
</dbReference>
<dbReference type="PROSITE" id="PS51420">
    <property type="entry name" value="RHO"/>
    <property type="match status" value="1"/>
</dbReference>
<dbReference type="PROSITE" id="PS51421">
    <property type="entry name" value="RAS"/>
    <property type="match status" value="1"/>
</dbReference>
<evidence type="ECO:0000313" key="8">
    <source>
        <dbReference type="EMBL" id="KAJ6249395.1"/>
    </source>
</evidence>
<dbReference type="SUPFAM" id="SSF52540">
    <property type="entry name" value="P-loop containing nucleoside triphosphate hydrolases"/>
    <property type="match status" value="1"/>
</dbReference>
<dbReference type="Proteomes" id="UP001146793">
    <property type="component" value="Unassembled WGS sequence"/>
</dbReference>
<evidence type="ECO:0000256" key="4">
    <source>
        <dbReference type="ARBA" id="ARBA00023134"/>
    </source>
</evidence>
<organism evidence="7 9">
    <name type="scientific">Anaeramoeba flamelloides</name>
    <dbReference type="NCBI Taxonomy" id="1746091"/>
    <lineage>
        <taxon>Eukaryota</taxon>
        <taxon>Metamonada</taxon>
        <taxon>Anaeramoebidae</taxon>
        <taxon>Anaeramoeba</taxon>
    </lineage>
</organism>
<dbReference type="FunFam" id="3.40.50.300:FF:000586">
    <property type="entry name" value="Rab family GTPase"/>
    <property type="match status" value="1"/>
</dbReference>
<reference evidence="8" key="1">
    <citation type="submission" date="2022-08" db="EMBL/GenBank/DDBJ databases">
        <title>Novel sulfate-reducing endosymbionts in the free-living metamonad Anaeramoeba.</title>
        <authorList>
            <person name="Jerlstrom-Hultqvist J."/>
            <person name="Cepicka I."/>
            <person name="Gallot-Lavallee L."/>
            <person name="Salas-Leiva D."/>
            <person name="Curtis B.A."/>
            <person name="Zahonova K."/>
            <person name="Pipaliya S."/>
            <person name="Dacks J."/>
            <person name="Roger A.J."/>
        </authorList>
    </citation>
    <scope>NUCLEOTIDE SEQUENCE</scope>
    <source>
        <strain evidence="8">Schooner1</strain>
    </source>
</reference>
<keyword evidence="3" id="KW-0547">Nucleotide-binding</keyword>
<evidence type="ECO:0000256" key="6">
    <source>
        <dbReference type="ARBA" id="ARBA00023288"/>
    </source>
</evidence>
<dbReference type="EMBL" id="JAOAOG010000098">
    <property type="protein sequence ID" value="KAJ6249395.1"/>
    <property type="molecule type" value="Genomic_DNA"/>
</dbReference>
<dbReference type="Gene3D" id="3.40.50.300">
    <property type="entry name" value="P-loop containing nucleotide triphosphate hydrolases"/>
    <property type="match status" value="1"/>
</dbReference>
<evidence type="ECO:0000256" key="2">
    <source>
        <dbReference type="ARBA" id="ARBA00006270"/>
    </source>
</evidence>
<dbReference type="PRINTS" id="PR00449">
    <property type="entry name" value="RASTRNSFRMNG"/>
</dbReference>
<dbReference type="GO" id="GO:0012505">
    <property type="term" value="C:endomembrane system"/>
    <property type="evidence" value="ECO:0007669"/>
    <property type="project" value="UniProtKB-SubCell"/>
</dbReference>
<protein>
    <submittedName>
        <fullName evidence="7">Ras and ef-hand domain-containing protein</fullName>
    </submittedName>
</protein>
<dbReference type="AlphaFoldDB" id="A0AAV8AEH1"/>
<evidence type="ECO:0000313" key="10">
    <source>
        <dbReference type="Proteomes" id="UP001150062"/>
    </source>
</evidence>
<evidence type="ECO:0000313" key="9">
    <source>
        <dbReference type="Proteomes" id="UP001146793"/>
    </source>
</evidence>
<dbReference type="SMART" id="SM00173">
    <property type="entry name" value="RAS"/>
    <property type="match status" value="1"/>
</dbReference>
<keyword evidence="10" id="KW-1185">Reference proteome</keyword>
<dbReference type="PANTHER" id="PTHR47980">
    <property type="entry name" value="LD44762P"/>
    <property type="match status" value="1"/>
</dbReference>
<proteinExistence type="inferred from homology"/>
<dbReference type="PROSITE" id="PS51419">
    <property type="entry name" value="RAB"/>
    <property type="match status" value="1"/>
</dbReference>
<dbReference type="InterPro" id="IPR027417">
    <property type="entry name" value="P-loop_NTPase"/>
</dbReference>
<comment type="caution">
    <text evidence="7">The sequence shown here is derived from an EMBL/GenBank/DDBJ whole genome shotgun (WGS) entry which is preliminary data.</text>
</comment>
<keyword evidence="4" id="KW-0342">GTP-binding</keyword>
<dbReference type="GO" id="GO:0005525">
    <property type="term" value="F:GTP binding"/>
    <property type="evidence" value="ECO:0007669"/>
    <property type="project" value="UniProtKB-KW"/>
</dbReference>
<dbReference type="GO" id="GO:0003924">
    <property type="term" value="F:GTPase activity"/>
    <property type="evidence" value="ECO:0007669"/>
    <property type="project" value="InterPro"/>
</dbReference>
<dbReference type="SMART" id="SM00175">
    <property type="entry name" value="RAB"/>
    <property type="match status" value="1"/>
</dbReference>
<dbReference type="InterPro" id="IPR001806">
    <property type="entry name" value="Small_GTPase"/>
</dbReference>
<evidence type="ECO:0000313" key="7">
    <source>
        <dbReference type="EMBL" id="KAJ3451806.1"/>
    </source>
</evidence>
<dbReference type="Proteomes" id="UP001150062">
    <property type="component" value="Unassembled WGS sequence"/>
</dbReference>
<keyword evidence="6" id="KW-0449">Lipoprotein</keyword>
<keyword evidence="5" id="KW-0472">Membrane</keyword>
<evidence type="ECO:0000256" key="3">
    <source>
        <dbReference type="ARBA" id="ARBA00022741"/>
    </source>
</evidence>
<dbReference type="SMART" id="SM00174">
    <property type="entry name" value="RHO"/>
    <property type="match status" value="1"/>
</dbReference>
<name>A0AAV8AEH1_9EUKA</name>
<comment type="similarity">
    <text evidence="2">Belongs to the small GTPase superfamily. Rab family.</text>
</comment>